<dbReference type="Proteomes" id="UP000195755">
    <property type="component" value="Chromosome"/>
</dbReference>
<dbReference type="Gene3D" id="3.40.50.720">
    <property type="entry name" value="NAD(P)-binding Rossmann-like Domain"/>
    <property type="match status" value="1"/>
</dbReference>
<name>A0A1Z2LCY1_9ACTN</name>
<dbReference type="RefSeq" id="WP_087929830.1">
    <property type="nucleotide sequence ID" value="NZ_CP021744.1"/>
</dbReference>
<dbReference type="Pfam" id="PF13561">
    <property type="entry name" value="adh_short_C2"/>
    <property type="match status" value="1"/>
</dbReference>
<dbReference type="KEGG" id="salj:SMD11_6593"/>
<dbReference type="InterPro" id="IPR002347">
    <property type="entry name" value="SDR_fam"/>
</dbReference>
<organism evidence="3 4">
    <name type="scientific">Streptomyces albireticuli</name>
    <dbReference type="NCBI Taxonomy" id="1940"/>
    <lineage>
        <taxon>Bacteria</taxon>
        <taxon>Bacillati</taxon>
        <taxon>Actinomycetota</taxon>
        <taxon>Actinomycetes</taxon>
        <taxon>Kitasatosporales</taxon>
        <taxon>Streptomycetaceae</taxon>
        <taxon>Streptomyces</taxon>
    </lineage>
</organism>
<protein>
    <submittedName>
        <fullName evidence="3">3-ketoacyl-(Acyl-carrier-protein) reductase</fullName>
    </submittedName>
</protein>
<dbReference type="EMBL" id="CP021744">
    <property type="protein sequence ID" value="ARZ72169.1"/>
    <property type="molecule type" value="Genomic_DNA"/>
</dbReference>
<dbReference type="FunFam" id="3.40.50.720:FF:000084">
    <property type="entry name" value="Short-chain dehydrogenase reductase"/>
    <property type="match status" value="1"/>
</dbReference>
<evidence type="ECO:0000256" key="1">
    <source>
        <dbReference type="ARBA" id="ARBA00006484"/>
    </source>
</evidence>
<gene>
    <name evidence="3" type="ORF">SMD11_6593</name>
</gene>
<dbReference type="PRINTS" id="PR00081">
    <property type="entry name" value="GDHRDH"/>
</dbReference>
<proteinExistence type="inferred from homology"/>
<dbReference type="AlphaFoldDB" id="A0A1Z2LCY1"/>
<dbReference type="PANTHER" id="PTHR42879:SF2">
    <property type="entry name" value="3-OXOACYL-[ACYL-CARRIER-PROTEIN] REDUCTASE FABG"/>
    <property type="match status" value="1"/>
</dbReference>
<evidence type="ECO:0000313" key="3">
    <source>
        <dbReference type="EMBL" id="ARZ72169.1"/>
    </source>
</evidence>
<dbReference type="GO" id="GO:0016491">
    <property type="term" value="F:oxidoreductase activity"/>
    <property type="evidence" value="ECO:0007669"/>
    <property type="project" value="UniProtKB-KW"/>
</dbReference>
<sequence>MGRLDRKTVLISGSSTGIGRAAALEFAREGARVVGCGRNPETADETVRLVKEAGGDMVSLSPVDLSARDGARAWIDFALAEYGRFDVLCNNASSLRNAPFDRLGPEDWHHTIRNELDLVYLCTQLAWPHLVGQGGGVVLNVASISGSRGALFVQQAAHGAAKGGVLALTRHLCGAGAAHGIRVNSISPGLIRTRATAPHIDDPGSGVPALLKKIPAGRVGEPEEVARLAAFLASDDAAYINGADFVIDGGISAMAG</sequence>
<comment type="similarity">
    <text evidence="1">Belongs to the short-chain dehydrogenases/reductases (SDR) family.</text>
</comment>
<keyword evidence="2" id="KW-0560">Oxidoreductase</keyword>
<dbReference type="InterPro" id="IPR050259">
    <property type="entry name" value="SDR"/>
</dbReference>
<dbReference type="SUPFAM" id="SSF51735">
    <property type="entry name" value="NAD(P)-binding Rossmann-fold domains"/>
    <property type="match status" value="1"/>
</dbReference>
<reference evidence="3 4" key="1">
    <citation type="submission" date="2017-06" db="EMBL/GenBank/DDBJ databases">
        <title>Streptomyces albireticuli Genome sequencing and assembly.</title>
        <authorList>
            <person name="Wang Y."/>
            <person name="Du B."/>
            <person name="Ding Y."/>
            <person name="Liu H."/>
            <person name="Hou Q."/>
            <person name="Liu K."/>
            <person name="Yao L."/>
            <person name="Wang C."/>
        </authorList>
    </citation>
    <scope>NUCLEOTIDE SEQUENCE [LARGE SCALE GENOMIC DNA]</scope>
    <source>
        <strain evidence="3 4">MDJK11</strain>
    </source>
</reference>
<evidence type="ECO:0000313" key="4">
    <source>
        <dbReference type="Proteomes" id="UP000195755"/>
    </source>
</evidence>
<accession>A0A1Z2LCY1</accession>
<evidence type="ECO:0000256" key="2">
    <source>
        <dbReference type="ARBA" id="ARBA00023002"/>
    </source>
</evidence>
<dbReference type="InterPro" id="IPR036291">
    <property type="entry name" value="NAD(P)-bd_dom_sf"/>
</dbReference>
<dbReference type="PANTHER" id="PTHR42879">
    <property type="entry name" value="3-OXOACYL-(ACYL-CARRIER-PROTEIN) REDUCTASE"/>
    <property type="match status" value="1"/>
</dbReference>
<dbReference type="PRINTS" id="PR00080">
    <property type="entry name" value="SDRFAMILY"/>
</dbReference>
<dbReference type="OrthoDB" id="517007at2"/>